<dbReference type="Pfam" id="PF02772">
    <property type="entry name" value="S-AdoMet_synt_M"/>
    <property type="match status" value="1"/>
</dbReference>
<evidence type="ECO:0000256" key="4">
    <source>
        <dbReference type="ARBA" id="ARBA00009685"/>
    </source>
</evidence>
<evidence type="ECO:0000256" key="2">
    <source>
        <dbReference type="ARBA" id="ARBA00001958"/>
    </source>
</evidence>
<dbReference type="GO" id="GO:0004478">
    <property type="term" value="F:methionine adenosyltransferase activity"/>
    <property type="evidence" value="ECO:0007669"/>
    <property type="project" value="UniProtKB-EC"/>
</dbReference>
<gene>
    <name evidence="16" type="ORF">UFOPK1603_00004</name>
    <name evidence="17" type="ORF">UFOPK1711_00130</name>
    <name evidence="18" type="ORF">UFOPK2143_00257</name>
    <name evidence="19" type="ORF">UFOPK2350_01293</name>
</gene>
<evidence type="ECO:0000256" key="10">
    <source>
        <dbReference type="ARBA" id="ARBA00022840"/>
    </source>
</evidence>
<evidence type="ECO:0000256" key="5">
    <source>
        <dbReference type="ARBA" id="ARBA00012828"/>
    </source>
</evidence>
<comment type="pathway">
    <text evidence="3">Amino-acid biosynthesis; S-adenosyl-L-methionine biosynthesis; S-adenosyl-L-methionine from L-methionine: step 1/1.</text>
</comment>
<keyword evidence="11" id="KW-0460">Magnesium</keyword>
<evidence type="ECO:0000256" key="12">
    <source>
        <dbReference type="ARBA" id="ARBA00022958"/>
    </source>
</evidence>
<dbReference type="GO" id="GO:0005524">
    <property type="term" value="F:ATP binding"/>
    <property type="evidence" value="ECO:0007669"/>
    <property type="project" value="UniProtKB-KW"/>
</dbReference>
<dbReference type="PROSITE" id="PS00377">
    <property type="entry name" value="ADOMET_SYNTHASE_2"/>
    <property type="match status" value="1"/>
</dbReference>
<dbReference type="InterPro" id="IPR022636">
    <property type="entry name" value="S-AdoMet_synthetase_sfam"/>
</dbReference>
<dbReference type="GO" id="GO:0006730">
    <property type="term" value="P:one-carbon metabolic process"/>
    <property type="evidence" value="ECO:0007669"/>
    <property type="project" value="UniProtKB-KW"/>
</dbReference>
<name>A0A6J6JIJ7_9ZZZZ</name>
<evidence type="ECO:0000259" key="13">
    <source>
        <dbReference type="Pfam" id="PF00438"/>
    </source>
</evidence>
<dbReference type="GO" id="GO:0006556">
    <property type="term" value="P:S-adenosylmethionine biosynthetic process"/>
    <property type="evidence" value="ECO:0007669"/>
    <property type="project" value="UniProtKB-UniPathway"/>
</dbReference>
<evidence type="ECO:0000256" key="1">
    <source>
        <dbReference type="ARBA" id="ARBA00001946"/>
    </source>
</evidence>
<dbReference type="InterPro" id="IPR002133">
    <property type="entry name" value="S-AdoMet_synthetase"/>
</dbReference>
<dbReference type="PROSITE" id="PS00376">
    <property type="entry name" value="ADOMET_SYNTHASE_1"/>
    <property type="match status" value="1"/>
</dbReference>
<organism evidence="18">
    <name type="scientific">freshwater metagenome</name>
    <dbReference type="NCBI Taxonomy" id="449393"/>
    <lineage>
        <taxon>unclassified sequences</taxon>
        <taxon>metagenomes</taxon>
        <taxon>ecological metagenomes</taxon>
    </lineage>
</organism>
<dbReference type="EMBL" id="CAEZVV010000007">
    <property type="protein sequence ID" value="CAB4636268.1"/>
    <property type="molecule type" value="Genomic_DNA"/>
</dbReference>
<dbReference type="Pfam" id="PF02773">
    <property type="entry name" value="S-AdoMet_synt_C"/>
    <property type="match status" value="1"/>
</dbReference>
<dbReference type="AlphaFoldDB" id="A0A6J6JIJ7"/>
<dbReference type="NCBIfam" id="TIGR01034">
    <property type="entry name" value="metK"/>
    <property type="match status" value="1"/>
</dbReference>
<dbReference type="InterPro" id="IPR022631">
    <property type="entry name" value="ADOMET_SYNTHASE_CS"/>
</dbReference>
<comment type="cofactor">
    <cofactor evidence="1">
        <name>Mg(2+)</name>
        <dbReference type="ChEBI" id="CHEBI:18420"/>
    </cofactor>
</comment>
<reference evidence="18" key="1">
    <citation type="submission" date="2020-05" db="EMBL/GenBank/DDBJ databases">
        <authorList>
            <person name="Chiriac C."/>
            <person name="Salcher M."/>
            <person name="Ghai R."/>
            <person name="Kavagutti S V."/>
        </authorList>
    </citation>
    <scope>NUCLEOTIDE SEQUENCE</scope>
</reference>
<keyword evidence="7" id="KW-0808">Transferase</keyword>
<dbReference type="HAMAP" id="MF_00086">
    <property type="entry name" value="S_AdoMet_synth1"/>
    <property type="match status" value="1"/>
</dbReference>
<dbReference type="GO" id="GO:0046872">
    <property type="term" value="F:metal ion binding"/>
    <property type="evidence" value="ECO:0007669"/>
    <property type="project" value="UniProtKB-KW"/>
</dbReference>
<evidence type="ECO:0000259" key="15">
    <source>
        <dbReference type="Pfam" id="PF02773"/>
    </source>
</evidence>
<evidence type="ECO:0000256" key="9">
    <source>
        <dbReference type="ARBA" id="ARBA00022741"/>
    </source>
</evidence>
<dbReference type="Pfam" id="PF00438">
    <property type="entry name" value="S-AdoMet_synt_N"/>
    <property type="match status" value="1"/>
</dbReference>
<dbReference type="PIRSF" id="PIRSF000497">
    <property type="entry name" value="MAT"/>
    <property type="match status" value="1"/>
</dbReference>
<dbReference type="InterPro" id="IPR022630">
    <property type="entry name" value="S-AdoMet_synt_C"/>
</dbReference>
<dbReference type="FunFam" id="3.30.300.10:FF:000004">
    <property type="entry name" value="S-adenosylmethionine synthase"/>
    <property type="match status" value="1"/>
</dbReference>
<feature type="domain" description="S-adenosylmethionine synthetase N-terminal" evidence="13">
    <location>
        <begin position="5"/>
        <end position="100"/>
    </location>
</feature>
<dbReference type="UniPathway" id="UPA00315">
    <property type="reaction ID" value="UER00080"/>
</dbReference>
<dbReference type="EMBL" id="CAEZXE010000122">
    <property type="protein sequence ID" value="CAB4685496.1"/>
    <property type="molecule type" value="Genomic_DNA"/>
</dbReference>
<evidence type="ECO:0000256" key="8">
    <source>
        <dbReference type="ARBA" id="ARBA00022723"/>
    </source>
</evidence>
<comment type="similarity">
    <text evidence="4">Belongs to the AdoMet synthase family.</text>
</comment>
<evidence type="ECO:0000313" key="18">
    <source>
        <dbReference type="EMBL" id="CAB4636268.1"/>
    </source>
</evidence>
<evidence type="ECO:0000313" key="16">
    <source>
        <dbReference type="EMBL" id="CAB4552755.1"/>
    </source>
</evidence>
<feature type="domain" description="S-adenosylmethionine synthetase central" evidence="14">
    <location>
        <begin position="125"/>
        <end position="243"/>
    </location>
</feature>
<evidence type="ECO:0000256" key="6">
    <source>
        <dbReference type="ARBA" id="ARBA00022563"/>
    </source>
</evidence>
<evidence type="ECO:0000259" key="14">
    <source>
        <dbReference type="Pfam" id="PF02772"/>
    </source>
</evidence>
<sequence>MSSWTFTSESVTEGHPDKMADQISDAILDAMLTNDPMSRVACETLVTTGLAIIAGEVTTSGYVDIPSIVRDTIKGIGYDRESYGYDGETVGVMVSLDAQSSDIAQGVDDSEEVRTGTSGEDILNKQGAGDQGMMFGYACNETDVLMPLPIHVAHRMAERLADVRKAGTVPYLRPDGKTQVTFDYEDGKPVRLRTVLISTQHDDGIDREDAIRPDLIEHVIRPVIPAQFANDDYQVLVNPTGRFVIGGPVGDAGLTGRKIIVDTYGGMARHGGGAFSGKDPSKVDRSAAYAARWVAKNVVAAGAADRCEVQVAYAIGVAHPVSIMVETFGTNNVDEEKIAAAVREVFDLRPAAIARDLDLRKPRYKQTAAYGHFGRTGDAFTWERTDRVDALTSELGL</sequence>
<keyword evidence="9" id="KW-0547">Nucleotide-binding</keyword>
<dbReference type="InterPro" id="IPR022629">
    <property type="entry name" value="S-AdoMet_synt_central"/>
</dbReference>
<dbReference type="EC" id="2.5.1.6" evidence="5"/>
<evidence type="ECO:0000256" key="7">
    <source>
        <dbReference type="ARBA" id="ARBA00022679"/>
    </source>
</evidence>
<protein>
    <recommendedName>
        <fullName evidence="5">methionine adenosyltransferase</fullName>
        <ecNumber evidence="5">2.5.1.6</ecNumber>
    </recommendedName>
</protein>
<dbReference type="EMBL" id="CAEZTG010000001">
    <property type="protein sequence ID" value="CAB4552755.1"/>
    <property type="molecule type" value="Genomic_DNA"/>
</dbReference>
<keyword evidence="10" id="KW-0067">ATP-binding</keyword>
<keyword evidence="12" id="KW-0630">Potassium</keyword>
<dbReference type="InterPro" id="IPR022628">
    <property type="entry name" value="S-AdoMet_synt_N"/>
</dbReference>
<dbReference type="CDD" id="cd18079">
    <property type="entry name" value="S-AdoMet_synt"/>
    <property type="match status" value="1"/>
</dbReference>
<accession>A0A6J6JIJ7</accession>
<evidence type="ECO:0000256" key="11">
    <source>
        <dbReference type="ARBA" id="ARBA00022842"/>
    </source>
</evidence>
<evidence type="ECO:0000313" key="17">
    <source>
        <dbReference type="EMBL" id="CAB4564657.1"/>
    </source>
</evidence>
<dbReference type="SUPFAM" id="SSF55973">
    <property type="entry name" value="S-adenosylmethionine synthetase"/>
    <property type="match status" value="3"/>
</dbReference>
<keyword evidence="8" id="KW-0479">Metal-binding</keyword>
<dbReference type="EMBL" id="CAEZTR010000004">
    <property type="protein sequence ID" value="CAB4564657.1"/>
    <property type="molecule type" value="Genomic_DNA"/>
</dbReference>
<proteinExistence type="inferred from homology"/>
<feature type="domain" description="S-adenosylmethionine synthetase C-terminal" evidence="15">
    <location>
        <begin position="245"/>
        <end position="384"/>
    </location>
</feature>
<dbReference type="Gene3D" id="3.30.300.10">
    <property type="match status" value="3"/>
</dbReference>
<comment type="cofactor">
    <cofactor evidence="2">
        <name>K(+)</name>
        <dbReference type="ChEBI" id="CHEBI:29103"/>
    </cofactor>
</comment>
<keyword evidence="6" id="KW-0554">One-carbon metabolism</keyword>
<dbReference type="FunFam" id="3.30.300.10:FF:000003">
    <property type="entry name" value="S-adenosylmethionine synthase"/>
    <property type="match status" value="1"/>
</dbReference>
<dbReference type="PANTHER" id="PTHR11964">
    <property type="entry name" value="S-ADENOSYLMETHIONINE SYNTHETASE"/>
    <property type="match status" value="1"/>
</dbReference>
<evidence type="ECO:0000313" key="19">
    <source>
        <dbReference type="EMBL" id="CAB4685496.1"/>
    </source>
</evidence>
<evidence type="ECO:0000256" key="3">
    <source>
        <dbReference type="ARBA" id="ARBA00005224"/>
    </source>
</evidence>